<evidence type="ECO:0000313" key="7">
    <source>
        <dbReference type="EMBL" id="APG28207.1"/>
    </source>
</evidence>
<dbReference type="SUPFAM" id="SSF53335">
    <property type="entry name" value="S-adenosyl-L-methionine-dependent methyltransferases"/>
    <property type="match status" value="1"/>
</dbReference>
<dbReference type="Pfam" id="PF02527">
    <property type="entry name" value="GidB"/>
    <property type="match status" value="1"/>
</dbReference>
<dbReference type="PANTHER" id="PTHR31760:SF0">
    <property type="entry name" value="S-ADENOSYL-L-METHIONINE-DEPENDENT METHYLTRANSFERASES SUPERFAMILY PROTEIN"/>
    <property type="match status" value="1"/>
</dbReference>
<dbReference type="Gene3D" id="3.40.50.150">
    <property type="entry name" value="Vaccinia Virus protein VP39"/>
    <property type="match status" value="1"/>
</dbReference>
<keyword evidence="4 6" id="KW-0808">Transferase</keyword>
<accession>A0A1L3GQK0</accession>
<evidence type="ECO:0000313" key="8">
    <source>
        <dbReference type="Proteomes" id="UP000182517"/>
    </source>
</evidence>
<comment type="caution">
    <text evidence="6">Lacks conserved residue(s) required for the propagation of feature annotation.</text>
</comment>
<comment type="function">
    <text evidence="6">Specifically methylates the N7 position of a guanine in 16S rRNA.</text>
</comment>
<dbReference type="Proteomes" id="UP000182517">
    <property type="component" value="Chromosome"/>
</dbReference>
<dbReference type="OrthoDB" id="9808773at2"/>
<proteinExistence type="inferred from homology"/>
<dbReference type="InterPro" id="IPR029063">
    <property type="entry name" value="SAM-dependent_MTases_sf"/>
</dbReference>
<dbReference type="CDD" id="cd02440">
    <property type="entry name" value="AdoMet_MTases"/>
    <property type="match status" value="1"/>
</dbReference>
<evidence type="ECO:0000256" key="5">
    <source>
        <dbReference type="ARBA" id="ARBA00022691"/>
    </source>
</evidence>
<feature type="binding site" evidence="6">
    <location>
        <begin position="127"/>
        <end position="128"/>
    </location>
    <ligand>
        <name>S-adenosyl-L-methionine</name>
        <dbReference type="ChEBI" id="CHEBI:59789"/>
    </ligand>
</feature>
<dbReference type="GO" id="GO:0070043">
    <property type="term" value="F:rRNA (guanine-N7-)-methyltransferase activity"/>
    <property type="evidence" value="ECO:0007669"/>
    <property type="project" value="UniProtKB-UniRule"/>
</dbReference>
<dbReference type="HAMAP" id="MF_00074">
    <property type="entry name" value="16SrRNA_methyltr_G"/>
    <property type="match status" value="1"/>
</dbReference>
<dbReference type="KEGG" id="pef:A7E78_10320"/>
<feature type="binding site" evidence="6">
    <location>
        <position position="145"/>
    </location>
    <ligand>
        <name>S-adenosyl-L-methionine</name>
        <dbReference type="ChEBI" id="CHEBI:59789"/>
    </ligand>
</feature>
<dbReference type="NCBIfam" id="TIGR00138">
    <property type="entry name" value="rsmG_gidB"/>
    <property type="match status" value="1"/>
</dbReference>
<comment type="similarity">
    <text evidence="6">Belongs to the methyltransferase superfamily. RNA methyltransferase RsmG family.</text>
</comment>
<evidence type="ECO:0000256" key="6">
    <source>
        <dbReference type="HAMAP-Rule" id="MF_00074"/>
    </source>
</evidence>
<dbReference type="EMBL" id="CP015519">
    <property type="protein sequence ID" value="APG28207.1"/>
    <property type="molecule type" value="Genomic_DNA"/>
</dbReference>
<comment type="subcellular location">
    <subcellularLocation>
        <location evidence="6">Cytoplasm</location>
    </subcellularLocation>
</comment>
<dbReference type="PANTHER" id="PTHR31760">
    <property type="entry name" value="S-ADENOSYL-L-METHIONINE-DEPENDENT METHYLTRANSFERASES SUPERFAMILY PROTEIN"/>
    <property type="match status" value="1"/>
</dbReference>
<gene>
    <name evidence="6" type="primary">rsmG</name>
    <name evidence="7" type="ORF">A7E78_10320</name>
</gene>
<dbReference type="STRING" id="1842532.A7E78_10320"/>
<dbReference type="InterPro" id="IPR003682">
    <property type="entry name" value="rRNA_ssu_MeTfrase_G"/>
</dbReference>
<dbReference type="RefSeq" id="WP_072284178.1">
    <property type="nucleotide sequence ID" value="NZ_CP015519.1"/>
</dbReference>
<sequence>MPDRDLLEEMLQQVKVVLSGKALDDLLWFRDELLRWNKKINLTAITDPAGTLEKHLVDSLTLLPYLKPKGTILDMGSGGGFPSIPLKIARPSYKIWSVDAVAKKISFQKHVARSLNFQDFTPLHLRLEDLPSNSALAPFDMVVTRAFAPLKEILELAKPVLALNGIVVAMKGADGMDELEENRSYIEGSGFCCQKTVQMRLPKSDAKRTLLFFKERAS</sequence>
<keyword evidence="8" id="KW-1185">Reference proteome</keyword>
<evidence type="ECO:0000256" key="1">
    <source>
        <dbReference type="ARBA" id="ARBA00022490"/>
    </source>
</evidence>
<feature type="binding site" evidence="6">
    <location>
        <position position="81"/>
    </location>
    <ligand>
        <name>S-adenosyl-L-methionine</name>
        <dbReference type="ChEBI" id="CHEBI:59789"/>
    </ligand>
</feature>
<name>A0A1L3GQK0_9BACT</name>
<keyword evidence="1 6" id="KW-0963">Cytoplasm</keyword>
<evidence type="ECO:0000256" key="3">
    <source>
        <dbReference type="ARBA" id="ARBA00022603"/>
    </source>
</evidence>
<organism evidence="7 8">
    <name type="scientific">Syntrophotalea acetylenivorans</name>
    <dbReference type="NCBI Taxonomy" id="1842532"/>
    <lineage>
        <taxon>Bacteria</taxon>
        <taxon>Pseudomonadati</taxon>
        <taxon>Thermodesulfobacteriota</taxon>
        <taxon>Desulfuromonadia</taxon>
        <taxon>Desulfuromonadales</taxon>
        <taxon>Syntrophotaleaceae</taxon>
        <taxon>Syntrophotalea</taxon>
    </lineage>
</organism>
<evidence type="ECO:0000256" key="2">
    <source>
        <dbReference type="ARBA" id="ARBA00022552"/>
    </source>
</evidence>
<dbReference type="EC" id="2.1.1.-" evidence="6"/>
<dbReference type="PIRSF" id="PIRSF003078">
    <property type="entry name" value="GidB"/>
    <property type="match status" value="1"/>
</dbReference>
<dbReference type="AlphaFoldDB" id="A0A1L3GQK0"/>
<reference evidence="7 8" key="1">
    <citation type="journal article" date="2017" name="Genome Announc.">
        <title>Complete Genome Sequences of Two Acetylene-Fermenting Pelobacter acetylenicus Strains.</title>
        <authorList>
            <person name="Sutton J.M."/>
            <person name="Baesman S.M."/>
            <person name="Fierst J.L."/>
            <person name="Poret-Peterson A.T."/>
            <person name="Oremland R.S."/>
            <person name="Dunlap D.S."/>
            <person name="Akob D.M."/>
        </authorList>
    </citation>
    <scope>NUCLEOTIDE SEQUENCE [LARGE SCALE GENOMIC DNA]</scope>
    <source>
        <strain evidence="7 8">SFB93</strain>
    </source>
</reference>
<feature type="binding site" evidence="6">
    <location>
        <position position="76"/>
    </location>
    <ligand>
        <name>S-adenosyl-L-methionine</name>
        <dbReference type="ChEBI" id="CHEBI:59789"/>
    </ligand>
</feature>
<protein>
    <recommendedName>
        <fullName evidence="6">Ribosomal RNA small subunit methyltransferase G</fullName>
        <ecNumber evidence="6">2.1.1.-</ecNumber>
    </recommendedName>
    <alternativeName>
        <fullName evidence="6">16S rRNA 7-methylguanosine methyltransferase</fullName>
        <shortName evidence="6">16S rRNA m7G methyltransferase</shortName>
    </alternativeName>
</protein>
<dbReference type="GO" id="GO:0005829">
    <property type="term" value="C:cytosol"/>
    <property type="evidence" value="ECO:0007669"/>
    <property type="project" value="TreeGrafter"/>
</dbReference>
<evidence type="ECO:0000256" key="4">
    <source>
        <dbReference type="ARBA" id="ARBA00022679"/>
    </source>
</evidence>
<keyword evidence="5 6" id="KW-0949">S-adenosyl-L-methionine</keyword>
<keyword evidence="3 6" id="KW-0489">Methyltransferase</keyword>
<keyword evidence="2 6" id="KW-0698">rRNA processing</keyword>